<dbReference type="EMBL" id="KF319020">
    <property type="protein sequence ID" value="AGZ17278.1"/>
    <property type="molecule type" value="Genomic_DNA"/>
</dbReference>
<dbReference type="KEGG" id="vg:24722478"/>
<dbReference type="GeneID" id="24722478"/>
<organism evidence="1 2">
    <name type="scientific">Proteus phage PM16</name>
    <dbReference type="NCBI Taxonomy" id="1357704"/>
    <lineage>
        <taxon>Viruses</taxon>
        <taxon>Duplodnaviria</taxon>
        <taxon>Heunggongvirae</taxon>
        <taxon>Uroviricota</taxon>
        <taxon>Caudoviricetes</taxon>
        <taxon>Autographivirales</taxon>
        <taxon>Autoscriptoviridae</taxon>
        <taxon>Slopekvirinae</taxon>
        <taxon>Novosibovirus</taxon>
        <taxon>Novosibovirus PM16</taxon>
    </lineage>
</organism>
<protein>
    <submittedName>
        <fullName evidence="1">Tail tubular protein B</fullName>
    </submittedName>
</protein>
<dbReference type="OrthoDB" id="780at10239"/>
<dbReference type="InterPro" id="IPR058003">
    <property type="entry name" value="Phage_gp12"/>
</dbReference>
<dbReference type="RefSeq" id="YP_009147868.1">
    <property type="nucleotide sequence ID" value="NC_027342.1"/>
</dbReference>
<evidence type="ECO:0000313" key="2">
    <source>
        <dbReference type="Proteomes" id="UP000031091"/>
    </source>
</evidence>
<dbReference type="Proteomes" id="UP000031091">
    <property type="component" value="Segment"/>
</dbReference>
<name>A0A0A6ZK72_9CAUD</name>
<reference evidence="2" key="1">
    <citation type="submission" date="2013-07" db="EMBL/GenBank/DDBJ databases">
        <title>Isolation and characterization of PM16 - a novel Podoviridae bacteriophage specific for Proteus mirabilis.</title>
        <authorList>
            <person name="Morozova V.V."/>
            <person name="Tupikin A.E."/>
            <person name="Kabilov M.R."/>
            <person name="Kurilshikov A.M."/>
            <person name="Babkin I.V."/>
            <person name="Shedko E.D."/>
        </authorList>
    </citation>
    <scope>NUCLEOTIDE SEQUENCE [LARGE SCALE GENOMIC DNA]</scope>
</reference>
<keyword evidence="2" id="KW-1185">Reference proteome</keyword>
<dbReference type="Pfam" id="PF25675">
    <property type="entry name" value="Phage_nozzle"/>
    <property type="match status" value="1"/>
</dbReference>
<proteinExistence type="predicted"/>
<accession>A0A0A6ZK72</accession>
<evidence type="ECO:0000313" key="1">
    <source>
        <dbReference type="EMBL" id="AGZ17278.1"/>
    </source>
</evidence>
<gene>
    <name evidence="1" type="ORF">PM16_34</name>
</gene>
<sequence>MAQALEGSVPSLLQGVSQQVPRERLQGQVTAMVNCLADPVSGVRRRPIARLISTVEWNVPEASTTQSLYTQYLEDGEGGMHLCIDTSTGRWWLLDDDLKTEISSGTEKYLLSPVEGRHSIQTTSIGGTTYILNTHQKPEAVKDTSGTIDPSTAGWFFVKSGAFSKRYSVTVASGNNRYEVFYETPKGTDTGDAEKTTPEYISTEIEKKLKEKGLTVYRDGTYLFFSGLENAQVESDAGSTYVGVSGRGRVQVESDLPARLPTQADGYLCSVGMRSTALVWYKFNLADRKWDEAGAYGSVTGIKNMPLELKLDGSMSAPVYEGRLAGDEHTNDDPTFLKDKLITGMSTFQGRLVLLSGAYVCMSKSGTPHRFYRGTVTQLLDADRIDIASGSAQNSVFRSAVQFNRDLIILGDSMQAVVPTGSSLLSPNNASLVLTSELSCDSRVGAVPAGQTMLYFSRRTQNYAGALELIPSQYAGSQYISQDATVHIPKYMAGRVYSASTSTVGNMVVMGCTNNLDSLIVYEYQWGADEKLQSAWHTWQFSLNILGFHFAREKLVLFIDFGTTVGICTVDPREGYKSTEFTLDPLIDYPVPVTVKDGHFSIPQHLQHVHTKGYDLVLARAGSSPDYGAEVGIEEVLAGTGTVTRGVPDGEYTLGCRYRSVLAPTPPMLRDENNKVIGAGSVRLLRYNVTLQHSSEFSVHVVDTSRDVDHSGLYTGMLLNSPELSPDKPLLYTLGSVIVPCRTNADTTEMYLVSSSTREMNVLDISYILKYNMRRRRV</sequence>